<feature type="transmembrane region" description="Helical" evidence="1">
    <location>
        <begin position="21"/>
        <end position="40"/>
    </location>
</feature>
<keyword evidence="4" id="KW-1185">Reference proteome</keyword>
<gene>
    <name evidence="3" type="ORF">DJ533_16535</name>
</gene>
<dbReference type="Proteomes" id="UP000245977">
    <property type="component" value="Chromosome"/>
</dbReference>
<proteinExistence type="predicted"/>
<protein>
    <submittedName>
        <fullName evidence="3">DUF4105 domain-containing protein</fullName>
    </submittedName>
</protein>
<dbReference type="RefSeq" id="WP_065993444.1">
    <property type="nucleotide sequence ID" value="NZ_CP029397.2"/>
</dbReference>
<evidence type="ECO:0000313" key="3">
    <source>
        <dbReference type="EMBL" id="AWL30061.1"/>
    </source>
</evidence>
<dbReference type="STRING" id="1871111.GCA_001704615_02582"/>
<accession>A0A2S2FGE9</accession>
<evidence type="ECO:0000256" key="1">
    <source>
        <dbReference type="SAM" id="Phobius"/>
    </source>
</evidence>
<keyword evidence="1" id="KW-0812">Transmembrane</keyword>
<dbReference type="EMBL" id="CP029397">
    <property type="protein sequence ID" value="AWL30061.1"/>
    <property type="molecule type" value="Genomic_DNA"/>
</dbReference>
<reference evidence="3" key="1">
    <citation type="submission" date="2019-08" db="EMBL/GenBank/DDBJ databases">
        <title>The complete genome of Acinetobacter defluvii strain WCHAD010030.</title>
        <authorList>
            <person name="Hu Y."/>
            <person name="Qin J."/>
            <person name="Feng Y."/>
            <person name="Zong Z."/>
        </authorList>
    </citation>
    <scope>NUCLEOTIDE SEQUENCE</scope>
    <source>
        <strain evidence="3">WCHA30</strain>
    </source>
</reference>
<dbReference type="InterPro" id="IPR025178">
    <property type="entry name" value="Lnb_N"/>
</dbReference>
<sequence>MPQLEKKKIIHTLGMGLLHSIFSLFVIISSIWLCCVIWFQEPLGTIFSRILIGIWIIFSLSILGIYISQNLFSRNKDIAIYIVAFLLSLIGYFNIPAKQDRDWNPEVDRLFTYKKQGDIVTIQNVRNFNWITEDQYEVHWDTRRYNLNHITGVNIITSYWMGPQIAHTLVSFDFADQKPLVFSIEIRKEKTESFSAIGGFFRKYELSLIASDEKDLIYTRSNIRNEQVYFFPINMPKAEMRALFEEYLSKTDELAQQPKWYNTLTSNCTTLVFDMIQAISSKELPLDYRLLASGYLPNYLYDLGALNQQWNIKQWYQHAHVNPRTDLLKQVKNPSSENYSKVIREGLPKSVINGS</sequence>
<evidence type="ECO:0000313" key="4">
    <source>
        <dbReference type="Proteomes" id="UP000245977"/>
    </source>
</evidence>
<feature type="transmembrane region" description="Helical" evidence="1">
    <location>
        <begin position="78"/>
        <end position="95"/>
    </location>
</feature>
<name>A0A2S2FGE9_9GAMM</name>
<dbReference type="Pfam" id="PF13387">
    <property type="entry name" value="Lnb_N"/>
    <property type="match status" value="1"/>
</dbReference>
<dbReference type="KEGG" id="adv:DJ533_16535"/>
<feature type="domain" description="Lnb N-terminal periplasmic" evidence="2">
    <location>
        <begin position="138"/>
        <end position="294"/>
    </location>
</feature>
<evidence type="ECO:0000259" key="2">
    <source>
        <dbReference type="Pfam" id="PF13387"/>
    </source>
</evidence>
<keyword evidence="1" id="KW-0472">Membrane</keyword>
<dbReference type="OrthoDB" id="274718at2"/>
<dbReference type="AlphaFoldDB" id="A0A2S2FGE9"/>
<organism evidence="3 4">
    <name type="scientific">Acinetobacter defluvii</name>
    <dbReference type="NCBI Taxonomy" id="1871111"/>
    <lineage>
        <taxon>Bacteria</taxon>
        <taxon>Pseudomonadati</taxon>
        <taxon>Pseudomonadota</taxon>
        <taxon>Gammaproteobacteria</taxon>
        <taxon>Moraxellales</taxon>
        <taxon>Moraxellaceae</taxon>
        <taxon>Acinetobacter</taxon>
    </lineage>
</organism>
<feature type="transmembrane region" description="Helical" evidence="1">
    <location>
        <begin position="46"/>
        <end position="66"/>
    </location>
</feature>
<keyword evidence="1" id="KW-1133">Transmembrane helix</keyword>